<dbReference type="Gene3D" id="3.30.160.810">
    <property type="match status" value="1"/>
</dbReference>
<dbReference type="GO" id="GO:0003735">
    <property type="term" value="F:structural constituent of ribosome"/>
    <property type="evidence" value="ECO:0007669"/>
    <property type="project" value="UniProtKB-UniRule"/>
</dbReference>
<dbReference type="GO" id="GO:0022625">
    <property type="term" value="C:cytosolic large ribosomal subunit"/>
    <property type="evidence" value="ECO:0007669"/>
    <property type="project" value="TreeGrafter"/>
</dbReference>
<feature type="compositionally biased region" description="Polar residues" evidence="8">
    <location>
        <begin position="222"/>
        <end position="232"/>
    </location>
</feature>
<protein>
    <recommendedName>
        <fullName evidence="6 7">Large ribosomal subunit protein uL3</fullName>
    </recommendedName>
</protein>
<dbReference type="EMBL" id="MHBZ01000010">
    <property type="protein sequence ID" value="OGY11859.1"/>
    <property type="molecule type" value="Genomic_DNA"/>
</dbReference>
<accession>A0A1G1V8W8</accession>
<evidence type="ECO:0000256" key="6">
    <source>
        <dbReference type="ARBA" id="ARBA00035243"/>
    </source>
</evidence>
<dbReference type="HAMAP" id="MF_01325_B">
    <property type="entry name" value="Ribosomal_uL3_B"/>
    <property type="match status" value="1"/>
</dbReference>
<dbReference type="Pfam" id="PF00297">
    <property type="entry name" value="Ribosomal_L3"/>
    <property type="match status" value="1"/>
</dbReference>
<dbReference type="STRING" id="1797516.A3D26_01130"/>
<name>A0A1G1V8W8_9BACT</name>
<evidence type="ECO:0000313" key="9">
    <source>
        <dbReference type="EMBL" id="OGY11859.1"/>
    </source>
</evidence>
<dbReference type="InterPro" id="IPR009000">
    <property type="entry name" value="Transl_B-barrel_sf"/>
</dbReference>
<dbReference type="FunFam" id="2.40.30.10:FF:000004">
    <property type="entry name" value="50S ribosomal protein L3"/>
    <property type="match status" value="1"/>
</dbReference>
<keyword evidence="2 7" id="KW-0699">rRNA-binding</keyword>
<feature type="region of interest" description="Disordered" evidence="8">
    <location>
        <begin position="126"/>
        <end position="165"/>
    </location>
</feature>
<keyword evidence="3 7" id="KW-0694">RNA-binding</keyword>
<evidence type="ECO:0000256" key="5">
    <source>
        <dbReference type="ARBA" id="ARBA00023274"/>
    </source>
</evidence>
<dbReference type="InterPro" id="IPR000597">
    <property type="entry name" value="Ribosomal_uL3"/>
</dbReference>
<evidence type="ECO:0000256" key="1">
    <source>
        <dbReference type="ARBA" id="ARBA00006540"/>
    </source>
</evidence>
<dbReference type="NCBIfam" id="TIGR03625">
    <property type="entry name" value="L3_bact"/>
    <property type="match status" value="1"/>
</dbReference>
<proteinExistence type="inferred from homology"/>
<gene>
    <name evidence="7" type="primary">rplC</name>
    <name evidence="9" type="ORF">A3D26_01130</name>
</gene>
<dbReference type="InterPro" id="IPR019927">
    <property type="entry name" value="Ribosomal_uL3_bac/org-type"/>
</dbReference>
<organism evidence="9 10">
    <name type="scientific">Candidatus Blackburnbacteria bacterium RIFCSPHIGHO2_02_FULL_44_20</name>
    <dbReference type="NCBI Taxonomy" id="1797516"/>
    <lineage>
        <taxon>Bacteria</taxon>
        <taxon>Candidatus Blackburniibacteriota</taxon>
    </lineage>
</organism>
<reference evidence="9 10" key="1">
    <citation type="journal article" date="2016" name="Nat. Commun.">
        <title>Thousands of microbial genomes shed light on interconnected biogeochemical processes in an aquifer system.</title>
        <authorList>
            <person name="Anantharaman K."/>
            <person name="Brown C.T."/>
            <person name="Hug L.A."/>
            <person name="Sharon I."/>
            <person name="Castelle C.J."/>
            <person name="Probst A.J."/>
            <person name="Thomas B.C."/>
            <person name="Singh A."/>
            <person name="Wilkins M.J."/>
            <person name="Karaoz U."/>
            <person name="Brodie E.L."/>
            <person name="Williams K.H."/>
            <person name="Hubbard S.S."/>
            <person name="Banfield J.F."/>
        </authorList>
    </citation>
    <scope>NUCLEOTIDE SEQUENCE [LARGE SCALE GENOMIC DNA]</scope>
</reference>
<feature type="compositionally biased region" description="Basic and acidic residues" evidence="8">
    <location>
        <begin position="245"/>
        <end position="263"/>
    </location>
</feature>
<dbReference type="PANTHER" id="PTHR11229:SF16">
    <property type="entry name" value="LARGE RIBOSOMAL SUBUNIT PROTEIN UL3C"/>
    <property type="match status" value="1"/>
</dbReference>
<comment type="function">
    <text evidence="7">One of the primary rRNA binding proteins, it binds directly near the 3'-end of the 23S rRNA, where it nucleates assembly of the 50S subunit.</text>
</comment>
<evidence type="ECO:0000256" key="8">
    <source>
        <dbReference type="SAM" id="MobiDB-lite"/>
    </source>
</evidence>
<dbReference type="AlphaFoldDB" id="A0A1G1V8W8"/>
<dbReference type="PANTHER" id="PTHR11229">
    <property type="entry name" value="50S RIBOSOMAL PROTEIN L3"/>
    <property type="match status" value="1"/>
</dbReference>
<dbReference type="Gene3D" id="2.40.30.10">
    <property type="entry name" value="Translation factors"/>
    <property type="match status" value="1"/>
</dbReference>
<dbReference type="GO" id="GO:0006412">
    <property type="term" value="P:translation"/>
    <property type="evidence" value="ECO:0007669"/>
    <property type="project" value="UniProtKB-UniRule"/>
</dbReference>
<feature type="region of interest" description="Disordered" evidence="8">
    <location>
        <begin position="215"/>
        <end position="263"/>
    </location>
</feature>
<evidence type="ECO:0000256" key="2">
    <source>
        <dbReference type="ARBA" id="ARBA00022730"/>
    </source>
</evidence>
<sequence length="263" mass="28596">MNTVLAIKKNMSQVFTVNGRRLPATLLQSGPQLVTQVKSQDRDGYWAVQIGFGEKRFKNTSKPILGHLKGALKEDKKAPRFLREVRLDKEESFEVGAKIKPSELLESGDLVKVTGVSKGKGFAGGVKRHGFAGGPKTHGQSDRHRAPGSIGQGTTPGRVYKGKKMAGRMGNETSTIKNLVVLKVDDQTGQITLSGVVPGGPGSLLLIKKIGKSKKQYEFPTENASAQQNETETQIEVEQPETQIEESKADETEKEEKDNAGKE</sequence>
<evidence type="ECO:0000256" key="3">
    <source>
        <dbReference type="ARBA" id="ARBA00022884"/>
    </source>
</evidence>
<evidence type="ECO:0000256" key="4">
    <source>
        <dbReference type="ARBA" id="ARBA00022980"/>
    </source>
</evidence>
<dbReference type="Proteomes" id="UP000178319">
    <property type="component" value="Unassembled WGS sequence"/>
</dbReference>
<evidence type="ECO:0000313" key="10">
    <source>
        <dbReference type="Proteomes" id="UP000178319"/>
    </source>
</evidence>
<comment type="subunit">
    <text evidence="7">Part of the 50S ribosomal subunit. Forms a cluster with proteins L14 and L19.</text>
</comment>
<dbReference type="SUPFAM" id="SSF50447">
    <property type="entry name" value="Translation proteins"/>
    <property type="match status" value="1"/>
</dbReference>
<keyword evidence="4 7" id="KW-0689">Ribosomal protein</keyword>
<dbReference type="GO" id="GO:0019843">
    <property type="term" value="F:rRNA binding"/>
    <property type="evidence" value="ECO:0007669"/>
    <property type="project" value="UniProtKB-UniRule"/>
</dbReference>
<evidence type="ECO:0000256" key="7">
    <source>
        <dbReference type="HAMAP-Rule" id="MF_01325"/>
    </source>
</evidence>
<keyword evidence="5 7" id="KW-0687">Ribonucleoprotein</keyword>
<comment type="similarity">
    <text evidence="1 7">Belongs to the universal ribosomal protein uL3 family.</text>
</comment>
<comment type="caution">
    <text evidence="9">The sequence shown here is derived from an EMBL/GenBank/DDBJ whole genome shotgun (WGS) entry which is preliminary data.</text>
</comment>
<dbReference type="FunFam" id="3.30.160.810:FF:000001">
    <property type="entry name" value="50S ribosomal protein L3"/>
    <property type="match status" value="1"/>
</dbReference>